<dbReference type="OrthoDB" id="6500128at2759"/>
<dbReference type="Gene3D" id="1.20.1560.10">
    <property type="entry name" value="ABC transporter type 1, transmembrane domain"/>
    <property type="match status" value="1"/>
</dbReference>
<dbReference type="EMBL" id="NHYE01005240">
    <property type="protein sequence ID" value="PPQ75643.1"/>
    <property type="molecule type" value="Genomic_DNA"/>
</dbReference>
<dbReference type="InParanoid" id="A0A409WAW3"/>
<evidence type="ECO:0000256" key="8">
    <source>
        <dbReference type="SAM" id="Phobius"/>
    </source>
</evidence>
<evidence type="ECO:0000256" key="4">
    <source>
        <dbReference type="ARBA" id="ARBA00022741"/>
    </source>
</evidence>
<sequence length="1040" mass="117883">MSTHESVLNTPANNQKFTDDSRVLPFAVACLTVLLSIVQLIVKQSKVQRAKSQSRQVVVDGSSSLNAPPSAPRFAQRLKDHVHSFGNFNIFGFMVARLLGNLGLFSLSMYTLSQCKLQNDERRLLEVFHRCPEGFMTITYCYASILALLAISSKRLSSCIFSSCSGVLLTALAVYTYRDLWPLATYDMRPIDLSEGNVLWAKVALLIFTAVLIPLSIPRVYVPLDPKNPMLDPNPEQTASIISLMTYTHLDPVVFLRGKVPHLRANQLFPLADYDYAKYRTEKAFPRLDVFRGAKRRHLFFGLMDVYRREFFLMGLTIVSYSHASLGAPVGINRVLRYMETGGAGATVRPWFWVLWLFFGPMLQSLSFQWYIYNATAVLVRTEGLITQLVFEHSLRIRLKAQPAGDSDVEGKARKASDNLTGRIHNLVTTDLGNLVRGKDFLFIGMYNNISKEFLLAHVRSTALFVPLEFSLCMIFLYQVLGWSSFVGVAAMIMFLPIPVYLAKRLRRVEEEKMKRSDARVQAVSETVGVLRMIKLFGWETKMADRLQKLREEELKWLWKGKLIDQIVAILSYFLPLWSMLVTYVVYVSLMKEELNASKIFSSMTVFSILREQLYKLLWETATMIQAKVSLDRVREFLHDTELLDSFSTNSARRTSVGDELQNDASDDKIGFRNAAFAWTAEDEDETVTPSRRQFRLRIEGELTFKPEKINLIVGPTGSGKTAILMALLGEMHFIPMGPDSWFNLPRNRGVAYAAQESWVQNDTIRNNILFGNPFDEERYHKVIKQCALERDLELFEAGDETEVGERGITLSSGGQKARITLARAIYSSAKIVLLDDVFAALDVHTCVSFATYFCVVTETIISSSWIIDHCFRGELVKNRTILLVTHSIYLASRVADHVVSVGKDGRVKDQRAQVSSILAHDSALAEEAQHDKEIVKVAKEEIDQDCQKPKDGKLIMTEEVVEGHVTWKSFKLFLSSMGGKHPLLFFLAITGAFFLNSWWITFQSWFLGYWGTQYEGRDPSEVESTFYICAYLASLSGIL</sequence>
<dbReference type="STRING" id="231916.A0A409WAW3"/>
<dbReference type="AlphaFoldDB" id="A0A409WAW3"/>
<dbReference type="SUPFAM" id="SSF52540">
    <property type="entry name" value="P-loop containing nucleoside triphosphate hydrolases"/>
    <property type="match status" value="1"/>
</dbReference>
<evidence type="ECO:0000256" key="5">
    <source>
        <dbReference type="ARBA" id="ARBA00022840"/>
    </source>
</evidence>
<feature type="transmembrane region" description="Helical" evidence="8">
    <location>
        <begin position="352"/>
        <end position="373"/>
    </location>
</feature>
<dbReference type="PANTHER" id="PTHR24223:SF356">
    <property type="entry name" value="ATP-BINDING CASSETTE TRANSPORTER ABC4"/>
    <property type="match status" value="1"/>
</dbReference>
<evidence type="ECO:0000256" key="7">
    <source>
        <dbReference type="ARBA" id="ARBA00023136"/>
    </source>
</evidence>
<dbReference type="PROSITE" id="PS50893">
    <property type="entry name" value="ABC_TRANSPORTER_2"/>
    <property type="match status" value="1"/>
</dbReference>
<dbReference type="Pfam" id="PF00005">
    <property type="entry name" value="ABC_tran"/>
    <property type="match status" value="1"/>
</dbReference>
<feature type="domain" description="ABC transporter" evidence="9">
    <location>
        <begin position="681"/>
        <end position="929"/>
    </location>
</feature>
<proteinExistence type="predicted"/>
<dbReference type="InterPro" id="IPR003593">
    <property type="entry name" value="AAA+_ATPase"/>
</dbReference>
<feature type="domain" description="ABC transmembrane type-1" evidence="10">
    <location>
        <begin position="455"/>
        <end position="626"/>
    </location>
</feature>
<evidence type="ECO:0000256" key="2">
    <source>
        <dbReference type="ARBA" id="ARBA00022448"/>
    </source>
</evidence>
<dbReference type="Proteomes" id="UP000284706">
    <property type="component" value="Unassembled WGS sequence"/>
</dbReference>
<name>A0A409WAW3_9AGAR</name>
<feature type="transmembrane region" description="Helical" evidence="8">
    <location>
        <begin position="483"/>
        <end position="502"/>
    </location>
</feature>
<evidence type="ECO:0000259" key="9">
    <source>
        <dbReference type="PROSITE" id="PS50893"/>
    </source>
</evidence>
<dbReference type="GO" id="GO:0016887">
    <property type="term" value="F:ATP hydrolysis activity"/>
    <property type="evidence" value="ECO:0007669"/>
    <property type="project" value="InterPro"/>
</dbReference>
<reference evidence="11 12" key="1">
    <citation type="journal article" date="2018" name="Evol. Lett.">
        <title>Horizontal gene cluster transfer increased hallucinogenic mushroom diversity.</title>
        <authorList>
            <person name="Reynolds H.T."/>
            <person name="Vijayakumar V."/>
            <person name="Gluck-Thaler E."/>
            <person name="Korotkin H.B."/>
            <person name="Matheny P.B."/>
            <person name="Slot J.C."/>
        </authorList>
    </citation>
    <scope>NUCLEOTIDE SEQUENCE [LARGE SCALE GENOMIC DNA]</scope>
    <source>
        <strain evidence="11 12">SRW20</strain>
    </source>
</reference>
<feature type="transmembrane region" description="Helical" evidence="8">
    <location>
        <begin position="984"/>
        <end position="1001"/>
    </location>
</feature>
<dbReference type="InterPro" id="IPR027417">
    <property type="entry name" value="P-loop_NTPase"/>
</dbReference>
<feature type="transmembrane region" description="Helical" evidence="8">
    <location>
        <begin position="311"/>
        <end position="332"/>
    </location>
</feature>
<evidence type="ECO:0000313" key="11">
    <source>
        <dbReference type="EMBL" id="PPQ75643.1"/>
    </source>
</evidence>
<accession>A0A409WAW3</accession>
<dbReference type="CDD" id="cd18596">
    <property type="entry name" value="ABC_6TM_VMR1_D1_like"/>
    <property type="match status" value="1"/>
</dbReference>
<feature type="non-terminal residue" evidence="11">
    <location>
        <position position="1040"/>
    </location>
</feature>
<feature type="transmembrane region" description="Helical" evidence="8">
    <location>
        <begin position="198"/>
        <end position="217"/>
    </location>
</feature>
<dbReference type="FunCoup" id="A0A409WAW3">
    <property type="interactions" value="37"/>
</dbReference>
<dbReference type="GO" id="GO:0016020">
    <property type="term" value="C:membrane"/>
    <property type="evidence" value="ECO:0007669"/>
    <property type="project" value="UniProtKB-SubCell"/>
</dbReference>
<dbReference type="Gene3D" id="3.40.50.300">
    <property type="entry name" value="P-loop containing nucleotide triphosphate hydrolases"/>
    <property type="match status" value="1"/>
</dbReference>
<feature type="transmembrane region" description="Helical" evidence="8">
    <location>
        <begin position="132"/>
        <end position="151"/>
    </location>
</feature>
<dbReference type="SUPFAM" id="SSF90123">
    <property type="entry name" value="ABC transporter transmembrane region"/>
    <property type="match status" value="1"/>
</dbReference>
<dbReference type="PANTHER" id="PTHR24223">
    <property type="entry name" value="ATP-BINDING CASSETTE SUB-FAMILY C"/>
    <property type="match status" value="1"/>
</dbReference>
<evidence type="ECO:0008006" key="13">
    <source>
        <dbReference type="Google" id="ProtNLM"/>
    </source>
</evidence>
<evidence type="ECO:0000259" key="10">
    <source>
        <dbReference type="PROSITE" id="PS50929"/>
    </source>
</evidence>
<comment type="caution">
    <text evidence="11">The sequence shown here is derived from an EMBL/GenBank/DDBJ whole genome shotgun (WGS) entry which is preliminary data.</text>
</comment>
<keyword evidence="12" id="KW-1185">Reference proteome</keyword>
<dbReference type="Pfam" id="PF00664">
    <property type="entry name" value="ABC_membrane"/>
    <property type="match status" value="1"/>
</dbReference>
<comment type="subcellular location">
    <subcellularLocation>
        <location evidence="1">Membrane</location>
    </subcellularLocation>
</comment>
<keyword evidence="7 8" id="KW-0472">Membrane</keyword>
<feature type="transmembrane region" description="Helical" evidence="8">
    <location>
        <begin position="23"/>
        <end position="42"/>
    </location>
</feature>
<feature type="transmembrane region" description="Helical" evidence="8">
    <location>
        <begin position="454"/>
        <end position="477"/>
    </location>
</feature>
<evidence type="ECO:0000313" key="12">
    <source>
        <dbReference type="Proteomes" id="UP000284706"/>
    </source>
</evidence>
<protein>
    <recommendedName>
        <fullName evidence="13">ABC transporter domain-containing protein</fullName>
    </recommendedName>
</protein>
<feature type="transmembrane region" description="Helical" evidence="8">
    <location>
        <begin position="88"/>
        <end position="112"/>
    </location>
</feature>
<evidence type="ECO:0000256" key="1">
    <source>
        <dbReference type="ARBA" id="ARBA00004370"/>
    </source>
</evidence>
<dbReference type="GO" id="GO:0140359">
    <property type="term" value="F:ABC-type transporter activity"/>
    <property type="evidence" value="ECO:0007669"/>
    <property type="project" value="InterPro"/>
</dbReference>
<feature type="transmembrane region" description="Helical" evidence="8">
    <location>
        <begin position="158"/>
        <end position="178"/>
    </location>
</feature>
<feature type="transmembrane region" description="Helical" evidence="8">
    <location>
        <begin position="567"/>
        <end position="590"/>
    </location>
</feature>
<gene>
    <name evidence="11" type="ORF">CVT26_001623</name>
</gene>
<dbReference type="InterPro" id="IPR011527">
    <property type="entry name" value="ABC1_TM_dom"/>
</dbReference>
<keyword evidence="5" id="KW-0067">ATP-binding</keyword>
<dbReference type="CDD" id="cd03250">
    <property type="entry name" value="ABCC_MRP_domain1"/>
    <property type="match status" value="1"/>
</dbReference>
<evidence type="ECO:0000256" key="3">
    <source>
        <dbReference type="ARBA" id="ARBA00022692"/>
    </source>
</evidence>
<organism evidence="11 12">
    <name type="scientific">Gymnopilus dilepis</name>
    <dbReference type="NCBI Taxonomy" id="231916"/>
    <lineage>
        <taxon>Eukaryota</taxon>
        <taxon>Fungi</taxon>
        <taxon>Dikarya</taxon>
        <taxon>Basidiomycota</taxon>
        <taxon>Agaricomycotina</taxon>
        <taxon>Agaricomycetes</taxon>
        <taxon>Agaricomycetidae</taxon>
        <taxon>Agaricales</taxon>
        <taxon>Agaricineae</taxon>
        <taxon>Hymenogastraceae</taxon>
        <taxon>Gymnopilus</taxon>
    </lineage>
</organism>
<keyword evidence="3 8" id="KW-0812">Transmembrane</keyword>
<dbReference type="InterPro" id="IPR003439">
    <property type="entry name" value="ABC_transporter-like_ATP-bd"/>
</dbReference>
<evidence type="ECO:0000256" key="6">
    <source>
        <dbReference type="ARBA" id="ARBA00022989"/>
    </source>
</evidence>
<dbReference type="SMART" id="SM00382">
    <property type="entry name" value="AAA"/>
    <property type="match status" value="1"/>
</dbReference>
<dbReference type="InterPro" id="IPR050173">
    <property type="entry name" value="ABC_transporter_C-like"/>
</dbReference>
<dbReference type="GO" id="GO:0005524">
    <property type="term" value="F:ATP binding"/>
    <property type="evidence" value="ECO:0007669"/>
    <property type="project" value="UniProtKB-KW"/>
</dbReference>
<dbReference type="InterPro" id="IPR036640">
    <property type="entry name" value="ABC1_TM_sf"/>
</dbReference>
<dbReference type="PROSITE" id="PS50929">
    <property type="entry name" value="ABC_TM1F"/>
    <property type="match status" value="1"/>
</dbReference>
<keyword evidence="4" id="KW-0547">Nucleotide-binding</keyword>
<keyword evidence="2" id="KW-0813">Transport</keyword>
<keyword evidence="6 8" id="KW-1133">Transmembrane helix</keyword>